<reference evidence="2 3" key="1">
    <citation type="submission" date="2020-03" db="EMBL/GenBank/DDBJ databases">
        <title>Soil Listeria distribution.</title>
        <authorList>
            <person name="Liao J."/>
            <person name="Wiedmann M."/>
        </authorList>
    </citation>
    <scope>NUCLEOTIDE SEQUENCE [LARGE SCALE GENOMIC DNA]</scope>
    <source>
        <strain evidence="2 3">FSL L7-1816</strain>
    </source>
</reference>
<keyword evidence="1" id="KW-0812">Transmembrane</keyword>
<proteinExistence type="predicted"/>
<dbReference type="AlphaFoldDB" id="A0A841XZ58"/>
<dbReference type="EMBL" id="JAAROV010000008">
    <property type="protein sequence ID" value="MBC1318449.1"/>
    <property type="molecule type" value="Genomic_DNA"/>
</dbReference>
<evidence type="ECO:0000313" key="3">
    <source>
        <dbReference type="Proteomes" id="UP000543379"/>
    </source>
</evidence>
<evidence type="ECO:0000313" key="2">
    <source>
        <dbReference type="EMBL" id="MBC1318449.1"/>
    </source>
</evidence>
<dbReference type="Proteomes" id="UP000543379">
    <property type="component" value="Unassembled WGS sequence"/>
</dbReference>
<sequence>MEVVEWGLVLVCIVLLILLVFIGFLRFTKPTEDRAATVIYNHFEKSWTPDQKPEKFEIVSVTAIKEGMFSVIVGDYGYSVTLNKYYTKVVDVMAHGLIPSIRDQRAFKAIEGLLIRMPDQHKLNVKLTYDRDHVYILELNEERLEILFDEEYKTFLMTADKIPPVVEREIRSCIEPWLREQRGMQAVVLLVAGMKDLKNSDYRLTYDRRNNYTLAIDGKQYEVLFNADYTQVEQLRDKRLSAEKEVDRCPEDGSQT</sequence>
<feature type="transmembrane region" description="Helical" evidence="1">
    <location>
        <begin position="6"/>
        <end position="25"/>
    </location>
</feature>
<organism evidence="2 3">
    <name type="scientific">Listeria booriae</name>
    <dbReference type="NCBI Taxonomy" id="1552123"/>
    <lineage>
        <taxon>Bacteria</taxon>
        <taxon>Bacillati</taxon>
        <taxon>Bacillota</taxon>
        <taxon>Bacilli</taxon>
        <taxon>Bacillales</taxon>
        <taxon>Listeriaceae</taxon>
        <taxon>Listeria</taxon>
    </lineage>
</organism>
<protein>
    <submittedName>
        <fullName evidence="2">Uncharacterized protein</fullName>
    </submittedName>
</protein>
<comment type="caution">
    <text evidence="2">The sequence shown here is derived from an EMBL/GenBank/DDBJ whole genome shotgun (WGS) entry which is preliminary data.</text>
</comment>
<keyword evidence="1" id="KW-1133">Transmembrane helix</keyword>
<name>A0A841XZ58_9LIST</name>
<evidence type="ECO:0000256" key="1">
    <source>
        <dbReference type="SAM" id="Phobius"/>
    </source>
</evidence>
<accession>A0A841XZ58</accession>
<keyword evidence="1" id="KW-0472">Membrane</keyword>
<gene>
    <name evidence="2" type="ORF">HB811_16850</name>
</gene>
<dbReference type="RefSeq" id="WP_185383049.1">
    <property type="nucleotide sequence ID" value="NZ_JAAROV010000008.1"/>
</dbReference>